<accession>A0A382EA94</accession>
<proteinExistence type="predicted"/>
<sequence>MADFLKLTKEETFDILDKFNEHYDSFNDIEAYYRYKKRKRLEDLPTSLSFFGMGPEEDLFNSPDLAPKDMEFEVIHTTDKAEEGKILGKDYTHLLEITASFNVENNPGRSSRFCIREKNTGKYVGFIKLGSPVLNIKPRNAYFGVSKTPLDLANKHFVNGFNIVPAQPFGFNCLGGKLLALYCCSHELRKFLNEKYEKMEALFFETTSLYGSIKNVSQYDGLKPFLRHSGNTESKLLLNLSDELYAQTRDFLQEKNGGPLYTSDQEIPTSTKMRTSDKIYSILKNNLKVYDLNKFEEFQKLIKEKMAITTQKRYYTSDYGFENTKDYIFGKTDKLIKKPNYDNYSFENLTKWWKVKAQKRWENVKANGKLRRELEFWNTNNIDK</sequence>
<dbReference type="EMBL" id="UINC01043158">
    <property type="protein sequence ID" value="SVB46797.1"/>
    <property type="molecule type" value="Genomic_DNA"/>
</dbReference>
<name>A0A382EA94_9ZZZZ</name>
<reference evidence="1" key="1">
    <citation type="submission" date="2018-05" db="EMBL/GenBank/DDBJ databases">
        <authorList>
            <person name="Lanie J.A."/>
            <person name="Ng W.-L."/>
            <person name="Kazmierczak K.M."/>
            <person name="Andrzejewski T.M."/>
            <person name="Davidsen T.M."/>
            <person name="Wayne K.J."/>
            <person name="Tettelin H."/>
            <person name="Glass J.I."/>
            <person name="Rusch D."/>
            <person name="Podicherti R."/>
            <person name="Tsui H.-C.T."/>
            <person name="Winkler M.E."/>
        </authorList>
    </citation>
    <scope>NUCLEOTIDE SEQUENCE</scope>
</reference>
<dbReference type="Pfam" id="PF14236">
    <property type="entry name" value="DruA"/>
    <property type="match status" value="1"/>
</dbReference>
<dbReference type="InterPro" id="IPR025639">
    <property type="entry name" value="DruA"/>
</dbReference>
<gene>
    <name evidence="1" type="ORF">METZ01_LOCUS199651</name>
</gene>
<dbReference type="AlphaFoldDB" id="A0A382EA94"/>
<evidence type="ECO:0000313" key="1">
    <source>
        <dbReference type="EMBL" id="SVB46797.1"/>
    </source>
</evidence>
<organism evidence="1">
    <name type="scientific">marine metagenome</name>
    <dbReference type="NCBI Taxonomy" id="408172"/>
    <lineage>
        <taxon>unclassified sequences</taxon>
        <taxon>metagenomes</taxon>
        <taxon>ecological metagenomes</taxon>
    </lineage>
</organism>
<feature type="non-terminal residue" evidence="1">
    <location>
        <position position="384"/>
    </location>
</feature>
<protein>
    <submittedName>
        <fullName evidence="1">Uncharacterized protein</fullName>
    </submittedName>
</protein>